<dbReference type="EMBL" id="LGRX02014066">
    <property type="protein sequence ID" value="KAK3265221.1"/>
    <property type="molecule type" value="Genomic_DNA"/>
</dbReference>
<dbReference type="AlphaFoldDB" id="A0AAE0FU27"/>
<protein>
    <submittedName>
        <fullName evidence="2">Uncharacterized protein</fullName>
    </submittedName>
</protein>
<organism evidence="2 3">
    <name type="scientific">Cymbomonas tetramitiformis</name>
    <dbReference type="NCBI Taxonomy" id="36881"/>
    <lineage>
        <taxon>Eukaryota</taxon>
        <taxon>Viridiplantae</taxon>
        <taxon>Chlorophyta</taxon>
        <taxon>Pyramimonadophyceae</taxon>
        <taxon>Pyramimonadales</taxon>
        <taxon>Pyramimonadaceae</taxon>
        <taxon>Cymbomonas</taxon>
    </lineage>
</organism>
<keyword evidence="3" id="KW-1185">Reference proteome</keyword>
<accession>A0AAE0FU27</accession>
<feature type="region of interest" description="Disordered" evidence="1">
    <location>
        <begin position="1"/>
        <end position="75"/>
    </location>
</feature>
<evidence type="ECO:0000256" key="1">
    <source>
        <dbReference type="SAM" id="MobiDB-lite"/>
    </source>
</evidence>
<sequence length="107" mass="12378">MEPTRPVPTHRTGEFRQNPKRNNDTTRDPTPNRGGARGDDPRDPKRTTTPTTKRDGRPQTPRRDAPPQEHMDYEKKMQELAEAKHSGRANVDSEVIEGYLDWRTIYP</sequence>
<comment type="caution">
    <text evidence="2">The sequence shown here is derived from an EMBL/GenBank/DDBJ whole genome shotgun (WGS) entry which is preliminary data.</text>
</comment>
<evidence type="ECO:0000313" key="3">
    <source>
        <dbReference type="Proteomes" id="UP001190700"/>
    </source>
</evidence>
<name>A0AAE0FU27_9CHLO</name>
<feature type="compositionally biased region" description="Basic and acidic residues" evidence="1">
    <location>
        <begin position="36"/>
        <end position="75"/>
    </location>
</feature>
<reference evidence="2 3" key="1">
    <citation type="journal article" date="2015" name="Genome Biol. Evol.">
        <title>Comparative Genomics of a Bacterivorous Green Alga Reveals Evolutionary Causalities and Consequences of Phago-Mixotrophic Mode of Nutrition.</title>
        <authorList>
            <person name="Burns J.A."/>
            <person name="Paasch A."/>
            <person name="Narechania A."/>
            <person name="Kim E."/>
        </authorList>
    </citation>
    <scope>NUCLEOTIDE SEQUENCE [LARGE SCALE GENOMIC DNA]</scope>
    <source>
        <strain evidence="2 3">PLY_AMNH</strain>
    </source>
</reference>
<evidence type="ECO:0000313" key="2">
    <source>
        <dbReference type="EMBL" id="KAK3265221.1"/>
    </source>
</evidence>
<proteinExistence type="predicted"/>
<dbReference type="Proteomes" id="UP001190700">
    <property type="component" value="Unassembled WGS sequence"/>
</dbReference>
<gene>
    <name evidence="2" type="ORF">CYMTET_26082</name>
</gene>